<dbReference type="RefSeq" id="WP_107921215.1">
    <property type="nucleotide sequence ID" value="NZ_CP066701.1"/>
</dbReference>
<dbReference type="AlphaFoldDB" id="A0AB37HFQ7"/>
<evidence type="ECO:0000313" key="2">
    <source>
        <dbReference type="EMBL" id="QQX27383.1"/>
    </source>
</evidence>
<organism evidence="2 3">
    <name type="scientific">Heyndrickxia sporothermodurans</name>
    <dbReference type="NCBI Taxonomy" id="46224"/>
    <lineage>
        <taxon>Bacteria</taxon>
        <taxon>Bacillati</taxon>
        <taxon>Bacillota</taxon>
        <taxon>Bacilli</taxon>
        <taxon>Bacillales</taxon>
        <taxon>Bacillaceae</taxon>
        <taxon>Heyndrickxia</taxon>
    </lineage>
</organism>
<protein>
    <recommendedName>
        <fullName evidence="1">ESAT-6-like protein</fullName>
    </recommendedName>
</protein>
<evidence type="ECO:0000313" key="3">
    <source>
        <dbReference type="Proteomes" id="UP000595512"/>
    </source>
</evidence>
<dbReference type="EMBL" id="CP066701">
    <property type="protein sequence ID" value="QQX27383.1"/>
    <property type="molecule type" value="Genomic_DNA"/>
</dbReference>
<comment type="similarity">
    <text evidence="1">Belongs to the WXG100 family.</text>
</comment>
<gene>
    <name evidence="2" type="ORF">JGZ69_05725</name>
</gene>
<accession>A0AB37HFQ7</accession>
<evidence type="ECO:0000256" key="1">
    <source>
        <dbReference type="RuleBase" id="RU362001"/>
    </source>
</evidence>
<dbReference type="InterPro" id="IPR036689">
    <property type="entry name" value="ESAT-6-like_sf"/>
</dbReference>
<dbReference type="SUPFAM" id="SSF140453">
    <property type="entry name" value="EsxAB dimer-like"/>
    <property type="match status" value="1"/>
</dbReference>
<dbReference type="Gene3D" id="1.10.287.1060">
    <property type="entry name" value="ESAT-6-like"/>
    <property type="match status" value="1"/>
</dbReference>
<reference evidence="2 3" key="1">
    <citation type="submission" date="2020-12" db="EMBL/GenBank/DDBJ databases">
        <title>Taxonomic evaluation of the Bacillus sporothermodurans group of bacteria based on whole genome sequences.</title>
        <authorList>
            <person name="Fiedler G."/>
            <person name="Herbstmann A.-D."/>
            <person name="Doll E."/>
            <person name="Wenning M."/>
            <person name="Brinks E."/>
            <person name="Kabisch J."/>
            <person name="Breitenwieser F."/>
            <person name="Lappann M."/>
            <person name="Boehnlein C."/>
            <person name="Franz C."/>
        </authorList>
    </citation>
    <scope>NUCLEOTIDE SEQUENCE [LARGE SCALE GENOMIC DNA]</scope>
    <source>
        <strain evidence="2 3">DSM 10599</strain>
    </source>
</reference>
<dbReference type="KEGG" id="hspo:JGZ69_05725"/>
<name>A0AB37HFQ7_9BACI</name>
<dbReference type="GeneID" id="62499764"/>
<dbReference type="Proteomes" id="UP000595512">
    <property type="component" value="Chromosome"/>
</dbReference>
<dbReference type="Pfam" id="PF06013">
    <property type="entry name" value="WXG100"/>
    <property type="match status" value="1"/>
</dbReference>
<sequence>MMAQIRMTPEELKAKAKRYGQGGHQIEEILKNLTSLQRELRGEWEGRAFDKFDEQFEQLSPKVQNFARLLHEINDQLDKTAEAVARHDEELSKNFGLQ</sequence>
<proteinExistence type="inferred from homology"/>
<dbReference type="NCBIfam" id="TIGR03930">
    <property type="entry name" value="WXG100_ESAT6"/>
    <property type="match status" value="1"/>
</dbReference>
<dbReference type="InterPro" id="IPR010310">
    <property type="entry name" value="T7SS_ESAT-6-like"/>
</dbReference>